<feature type="domain" description="DUF7769" evidence="2">
    <location>
        <begin position="109"/>
        <end position="153"/>
    </location>
</feature>
<dbReference type="Gramene" id="EES19412">
    <property type="protein sequence ID" value="EES19412"/>
    <property type="gene ID" value="SORBI_3009G116100"/>
</dbReference>
<gene>
    <name evidence="3" type="ORF">BDA96_09G122000</name>
</gene>
<dbReference type="PANTHER" id="PTHR33889:SF7">
    <property type="entry name" value="OS04G0681850 PROTEIN"/>
    <property type="match status" value="1"/>
</dbReference>
<dbReference type="Proteomes" id="UP000807115">
    <property type="component" value="Chromosome 9"/>
</dbReference>
<dbReference type="AlphaFoldDB" id="A0A921QA20"/>
<dbReference type="InterPro" id="IPR056671">
    <property type="entry name" value="DUF7769"/>
</dbReference>
<dbReference type="EMBL" id="CM027688">
    <property type="protein sequence ID" value="KAG0517816.1"/>
    <property type="molecule type" value="Genomic_DNA"/>
</dbReference>
<evidence type="ECO:0000256" key="1">
    <source>
        <dbReference type="SAM" id="MobiDB-lite"/>
    </source>
</evidence>
<dbReference type="OMA" id="WSKNCGR"/>
<accession>A0A921QA20</accession>
<reference evidence="3" key="1">
    <citation type="journal article" date="2019" name="BMC Genomics">
        <title>A new reference genome for Sorghum bicolor reveals high levels of sequence similarity between sweet and grain genotypes: implications for the genetics of sugar metabolism.</title>
        <authorList>
            <person name="Cooper E.A."/>
            <person name="Brenton Z.W."/>
            <person name="Flinn B.S."/>
            <person name="Jenkins J."/>
            <person name="Shu S."/>
            <person name="Flowers D."/>
            <person name="Luo F."/>
            <person name="Wang Y."/>
            <person name="Xia P."/>
            <person name="Barry K."/>
            <person name="Daum C."/>
            <person name="Lipzen A."/>
            <person name="Yoshinaga Y."/>
            <person name="Schmutz J."/>
            <person name="Saski C."/>
            <person name="Vermerris W."/>
            <person name="Kresovich S."/>
        </authorList>
    </citation>
    <scope>NUCLEOTIDE SEQUENCE</scope>
</reference>
<organism evidence="3 4">
    <name type="scientific">Sorghum bicolor</name>
    <name type="common">Sorghum</name>
    <name type="synonym">Sorghum vulgare</name>
    <dbReference type="NCBI Taxonomy" id="4558"/>
    <lineage>
        <taxon>Eukaryota</taxon>
        <taxon>Viridiplantae</taxon>
        <taxon>Streptophyta</taxon>
        <taxon>Embryophyta</taxon>
        <taxon>Tracheophyta</taxon>
        <taxon>Spermatophyta</taxon>
        <taxon>Magnoliopsida</taxon>
        <taxon>Liliopsida</taxon>
        <taxon>Poales</taxon>
        <taxon>Poaceae</taxon>
        <taxon>PACMAD clade</taxon>
        <taxon>Panicoideae</taxon>
        <taxon>Andropogonodae</taxon>
        <taxon>Andropogoneae</taxon>
        <taxon>Sorghinae</taxon>
        <taxon>Sorghum</taxon>
    </lineage>
</organism>
<dbReference type="PANTHER" id="PTHR33889">
    <property type="entry name" value="OS04G0681850 PROTEIN"/>
    <property type="match status" value="1"/>
</dbReference>
<evidence type="ECO:0000313" key="4">
    <source>
        <dbReference type="Proteomes" id="UP000807115"/>
    </source>
</evidence>
<sequence>MRGVQIDLNQNPLESALENPIDWDEVGEWDGPANELDYAMVWNDENQGDGQGADGEQDDAPEDVQVEAPDDAPPTVNDGGIEGVQVHAANGGQQGSNNNKRRYYPDDLKISIYLELLSRTDPPRLKHGVSSQVAAKFGVPLRVVQKIWKKGKDGGINNVGNKWSKNCGRKRVQIDMEAIKDVPLSQRSTFQDLANALGVKKSTLHN</sequence>
<protein>
    <recommendedName>
        <fullName evidence="2">DUF7769 domain-containing protein</fullName>
    </recommendedName>
</protein>
<feature type="region of interest" description="Disordered" evidence="1">
    <location>
        <begin position="42"/>
        <end position="82"/>
    </location>
</feature>
<name>A0A921QA20_SORBI</name>
<reference evidence="3" key="2">
    <citation type="submission" date="2020-10" db="EMBL/GenBank/DDBJ databases">
        <authorList>
            <person name="Cooper E.A."/>
            <person name="Brenton Z.W."/>
            <person name="Flinn B.S."/>
            <person name="Jenkins J."/>
            <person name="Shu S."/>
            <person name="Flowers D."/>
            <person name="Luo F."/>
            <person name="Wang Y."/>
            <person name="Xia P."/>
            <person name="Barry K."/>
            <person name="Daum C."/>
            <person name="Lipzen A."/>
            <person name="Yoshinaga Y."/>
            <person name="Schmutz J."/>
            <person name="Saski C."/>
            <person name="Vermerris W."/>
            <person name="Kresovich S."/>
        </authorList>
    </citation>
    <scope>NUCLEOTIDE SEQUENCE</scope>
</reference>
<dbReference type="Pfam" id="PF24964">
    <property type="entry name" value="DUF7769"/>
    <property type="match status" value="1"/>
</dbReference>
<proteinExistence type="predicted"/>
<comment type="caution">
    <text evidence="3">The sequence shown here is derived from an EMBL/GenBank/DDBJ whole genome shotgun (WGS) entry which is preliminary data.</text>
</comment>
<evidence type="ECO:0000259" key="2">
    <source>
        <dbReference type="Pfam" id="PF24964"/>
    </source>
</evidence>
<evidence type="ECO:0000313" key="3">
    <source>
        <dbReference type="EMBL" id="KAG0517816.1"/>
    </source>
</evidence>
<feature type="compositionally biased region" description="Acidic residues" evidence="1">
    <location>
        <begin position="55"/>
        <end position="70"/>
    </location>
</feature>